<gene>
    <name evidence="1" type="ORF">WG66_11602</name>
</gene>
<dbReference type="AlphaFoldDB" id="A0A0W0FHJ5"/>
<sequence length="34" mass="4066">MAVGNVIEKKHSRANSRYHTCCYAPPKAWWQLYR</sequence>
<comment type="caution">
    <text evidence="1">The sequence shown here is derived from an EMBL/GenBank/DDBJ whole genome shotgun (WGS) entry which is preliminary data.</text>
</comment>
<protein>
    <submittedName>
        <fullName evidence="1">Uncharacterized protein</fullName>
    </submittedName>
</protein>
<proteinExistence type="predicted"/>
<evidence type="ECO:0000313" key="2">
    <source>
        <dbReference type="Proteomes" id="UP000054988"/>
    </source>
</evidence>
<name>A0A0W0FHJ5_MONRR</name>
<reference evidence="1 2" key="1">
    <citation type="submission" date="2015-12" db="EMBL/GenBank/DDBJ databases">
        <title>Draft genome sequence of Moniliophthora roreri, the causal agent of frosty pod rot of cacao.</title>
        <authorList>
            <person name="Aime M.C."/>
            <person name="Diaz-Valderrama J.R."/>
            <person name="Kijpornyongpan T."/>
            <person name="Phillips-Mora W."/>
        </authorList>
    </citation>
    <scope>NUCLEOTIDE SEQUENCE [LARGE SCALE GENOMIC DNA]</scope>
    <source>
        <strain evidence="1 2">MCA 2952</strain>
    </source>
</reference>
<dbReference type="EMBL" id="LATX01001976">
    <property type="protein sequence ID" value="KTB35822.1"/>
    <property type="molecule type" value="Genomic_DNA"/>
</dbReference>
<accession>A0A0W0FHJ5</accession>
<evidence type="ECO:0000313" key="1">
    <source>
        <dbReference type="EMBL" id="KTB35822.1"/>
    </source>
</evidence>
<dbReference type="Proteomes" id="UP000054988">
    <property type="component" value="Unassembled WGS sequence"/>
</dbReference>
<organism evidence="1 2">
    <name type="scientific">Moniliophthora roreri</name>
    <name type="common">Frosty pod rot fungus</name>
    <name type="synonym">Monilia roreri</name>
    <dbReference type="NCBI Taxonomy" id="221103"/>
    <lineage>
        <taxon>Eukaryota</taxon>
        <taxon>Fungi</taxon>
        <taxon>Dikarya</taxon>
        <taxon>Basidiomycota</taxon>
        <taxon>Agaricomycotina</taxon>
        <taxon>Agaricomycetes</taxon>
        <taxon>Agaricomycetidae</taxon>
        <taxon>Agaricales</taxon>
        <taxon>Marasmiineae</taxon>
        <taxon>Marasmiaceae</taxon>
        <taxon>Moniliophthora</taxon>
    </lineage>
</organism>